<dbReference type="Proteomes" id="UP000199690">
    <property type="component" value="Unassembled WGS sequence"/>
</dbReference>
<dbReference type="RefSeq" id="WP_093345283.1">
    <property type="nucleotide sequence ID" value="NZ_FNVB01000004.1"/>
</dbReference>
<protein>
    <submittedName>
        <fullName evidence="2">Uncharacterized protein</fullName>
    </submittedName>
</protein>
<keyword evidence="4" id="KW-1185">Reference proteome</keyword>
<feature type="compositionally biased region" description="Basic residues" evidence="1">
    <location>
        <begin position="58"/>
        <end position="71"/>
    </location>
</feature>
<evidence type="ECO:0000313" key="2">
    <source>
        <dbReference type="EMBL" id="SEG68241.1"/>
    </source>
</evidence>
<proteinExistence type="predicted"/>
<dbReference type="EMBL" id="FNVB01000004">
    <property type="protein sequence ID" value="SEG68241.1"/>
    <property type="molecule type" value="Genomic_DNA"/>
</dbReference>
<evidence type="ECO:0000313" key="3">
    <source>
        <dbReference type="EMBL" id="SFC29102.1"/>
    </source>
</evidence>
<accession>A0A1H6C5K0</accession>
<reference evidence="2" key="2">
    <citation type="submission" date="2016-10" db="EMBL/GenBank/DDBJ databases">
        <authorList>
            <person name="de Groot N.N."/>
        </authorList>
    </citation>
    <scope>NUCLEOTIDE SEQUENCE [LARGE SCALE GENOMIC DNA]</scope>
    <source>
        <strain evidence="2">ATCC 20501</strain>
    </source>
</reference>
<name>A0A1H6C5K0_9PSEU</name>
<gene>
    <name evidence="2" type="ORF">SAMN02982929_03145</name>
    <name evidence="3" type="ORF">SAMN05216506_101385</name>
</gene>
<sequence length="71" mass="8482">MSDDDVFDRRWVLAEDELLRMLWRSHAGENPDVLLVELHANRRGDRRNPGPFGARNARPGRHHHRRHRVVR</sequence>
<evidence type="ECO:0000313" key="4">
    <source>
        <dbReference type="Proteomes" id="UP000199690"/>
    </source>
</evidence>
<feature type="region of interest" description="Disordered" evidence="1">
    <location>
        <begin position="44"/>
        <end position="71"/>
    </location>
</feature>
<dbReference type="EMBL" id="FOME01000001">
    <property type="protein sequence ID" value="SFC29102.1"/>
    <property type="molecule type" value="Genomic_DNA"/>
</dbReference>
<dbReference type="AlphaFoldDB" id="A0A1H6C5K0"/>
<organism evidence="2 5">
    <name type="scientific">Saccharopolyspora kobensis</name>
    <dbReference type="NCBI Taxonomy" id="146035"/>
    <lineage>
        <taxon>Bacteria</taxon>
        <taxon>Bacillati</taxon>
        <taxon>Actinomycetota</taxon>
        <taxon>Actinomycetes</taxon>
        <taxon>Pseudonocardiales</taxon>
        <taxon>Pseudonocardiaceae</taxon>
        <taxon>Saccharopolyspora</taxon>
    </lineage>
</organism>
<evidence type="ECO:0000313" key="5">
    <source>
        <dbReference type="Proteomes" id="UP000236729"/>
    </source>
</evidence>
<dbReference type="Proteomes" id="UP000236729">
    <property type="component" value="Unassembled WGS sequence"/>
</dbReference>
<evidence type="ECO:0000256" key="1">
    <source>
        <dbReference type="SAM" id="MobiDB-lite"/>
    </source>
</evidence>
<reference evidence="4 5" key="1">
    <citation type="submission" date="2016-10" db="EMBL/GenBank/DDBJ databases">
        <authorList>
            <person name="Varghese N."/>
            <person name="Submissions S."/>
        </authorList>
    </citation>
    <scope>NUCLEOTIDE SEQUENCE [LARGE SCALE GENOMIC DNA]</scope>
    <source>
        <strain evidence="5">ATCC 20501</strain>
        <strain evidence="3 4">CGMCC 4.3529</strain>
    </source>
</reference>
<accession>A0A1I1HZX3</accession>